<evidence type="ECO:0000313" key="3">
    <source>
        <dbReference type="RefSeq" id="XP_028147984.1"/>
    </source>
</evidence>
<protein>
    <submittedName>
        <fullName evidence="3">WD repeat-containing protein 3-like</fullName>
    </submittedName>
</protein>
<accession>A0A6P7GEH8</accession>
<dbReference type="InParanoid" id="A0A6P7GEH8"/>
<gene>
    <name evidence="3" type="primary">LOC114341390</name>
</gene>
<reference evidence="3" key="1">
    <citation type="submission" date="2025-08" db="UniProtKB">
        <authorList>
            <consortium name="RefSeq"/>
        </authorList>
    </citation>
    <scope>IDENTIFICATION</scope>
    <source>
        <tissue evidence="3">Whole insect</tissue>
    </source>
</reference>
<sequence>MMILPFSAVCEILQILPTLLSRGVQTELICKISMFLLKLHYAPIIANQYLLGALEKLLRHGNQQVKELRDLIGYNYYGIKFIQKEVEAADSVQLFRDASRAKTKANRKQKQREKLKKSIMAFN</sequence>
<feature type="region of interest" description="Disordered" evidence="1">
    <location>
        <begin position="103"/>
        <end position="123"/>
    </location>
</feature>
<dbReference type="InterPro" id="IPR007148">
    <property type="entry name" value="SSU_processome_Utp12"/>
</dbReference>
<evidence type="ECO:0000256" key="1">
    <source>
        <dbReference type="SAM" id="MobiDB-lite"/>
    </source>
</evidence>
<proteinExistence type="predicted"/>
<dbReference type="AlphaFoldDB" id="A0A6P7GEH8"/>
<feature type="compositionally biased region" description="Basic residues" evidence="1">
    <location>
        <begin position="103"/>
        <end position="117"/>
    </location>
</feature>
<name>A0A6P7GEH8_DIAVI</name>
<feature type="domain" description="Small-subunit processome Utp12" evidence="2">
    <location>
        <begin position="4"/>
        <end position="83"/>
    </location>
</feature>
<dbReference type="Pfam" id="PF04003">
    <property type="entry name" value="Utp12"/>
    <property type="match status" value="1"/>
</dbReference>
<evidence type="ECO:0000259" key="2">
    <source>
        <dbReference type="Pfam" id="PF04003"/>
    </source>
</evidence>
<organism evidence="3">
    <name type="scientific">Diabrotica virgifera virgifera</name>
    <name type="common">western corn rootworm</name>
    <dbReference type="NCBI Taxonomy" id="50390"/>
    <lineage>
        <taxon>Eukaryota</taxon>
        <taxon>Metazoa</taxon>
        <taxon>Ecdysozoa</taxon>
        <taxon>Arthropoda</taxon>
        <taxon>Hexapoda</taxon>
        <taxon>Insecta</taxon>
        <taxon>Pterygota</taxon>
        <taxon>Neoptera</taxon>
        <taxon>Endopterygota</taxon>
        <taxon>Coleoptera</taxon>
        <taxon>Polyphaga</taxon>
        <taxon>Cucujiformia</taxon>
        <taxon>Chrysomeloidea</taxon>
        <taxon>Chrysomelidae</taxon>
        <taxon>Galerucinae</taxon>
        <taxon>Diabroticina</taxon>
        <taxon>Diabroticites</taxon>
        <taxon>Diabrotica</taxon>
    </lineage>
</organism>
<dbReference type="RefSeq" id="XP_028147984.1">
    <property type="nucleotide sequence ID" value="XM_028292183.1"/>
</dbReference>